<organism evidence="1 2">
    <name type="scientific">Limobrevibacterium gyesilva</name>
    <dbReference type="NCBI Taxonomy" id="2991712"/>
    <lineage>
        <taxon>Bacteria</taxon>
        <taxon>Pseudomonadati</taxon>
        <taxon>Pseudomonadota</taxon>
        <taxon>Alphaproteobacteria</taxon>
        <taxon>Acetobacterales</taxon>
        <taxon>Acetobacteraceae</taxon>
        <taxon>Limobrevibacterium</taxon>
    </lineage>
</organism>
<keyword evidence="2" id="KW-1185">Reference proteome</keyword>
<accession>A0AA41YLK6</accession>
<dbReference type="Proteomes" id="UP001165679">
    <property type="component" value="Unassembled WGS sequence"/>
</dbReference>
<dbReference type="Pfam" id="PF05717">
    <property type="entry name" value="TnpB_IS66"/>
    <property type="match status" value="1"/>
</dbReference>
<dbReference type="InterPro" id="IPR008878">
    <property type="entry name" value="Transposase_IS66_Orf2"/>
</dbReference>
<protein>
    <submittedName>
        <fullName evidence="1">IS66 family insertion sequence element accessory protein TnpB</fullName>
    </submittedName>
</protein>
<reference evidence="1" key="1">
    <citation type="submission" date="2022-09" db="EMBL/GenBank/DDBJ databases">
        <title>Rhodovastum sp. nov. RN2-1 isolated from soil in Seongnam, South Korea.</title>
        <authorList>
            <person name="Le N.T."/>
        </authorList>
    </citation>
    <scope>NUCLEOTIDE SEQUENCE</scope>
    <source>
        <strain evidence="1">RN2-1</strain>
    </source>
</reference>
<name>A0AA41YLK6_9PROT</name>
<dbReference type="EMBL" id="JAPDNT010000004">
    <property type="protein sequence ID" value="MCW3474686.1"/>
    <property type="molecule type" value="Genomic_DNA"/>
</dbReference>
<evidence type="ECO:0000313" key="2">
    <source>
        <dbReference type="Proteomes" id="UP001165679"/>
    </source>
</evidence>
<dbReference type="PANTHER" id="PTHR36455:SF1">
    <property type="entry name" value="BLR8292 PROTEIN"/>
    <property type="match status" value="1"/>
</dbReference>
<dbReference type="PANTHER" id="PTHR36455">
    <property type="match status" value="1"/>
</dbReference>
<comment type="caution">
    <text evidence="1">The sequence shown here is derived from an EMBL/GenBank/DDBJ whole genome shotgun (WGS) entry which is preliminary data.</text>
</comment>
<sequence>MIALASGLRVYLACGVTDMCKGMTGLAMLVQQYLAEDPFGGAVFAFRGRRAGLIKLLWHDGVGLCMLIKRLEQGQFVWPSATTTGRIALTSVQLAALLDGCEWRAPARPRRPELAG</sequence>
<proteinExistence type="predicted"/>
<gene>
    <name evidence="1" type="primary">tnpB</name>
    <name evidence="1" type="ORF">OL599_08820</name>
</gene>
<dbReference type="NCBIfam" id="NF033819">
    <property type="entry name" value="IS66_TnpB"/>
    <property type="match status" value="1"/>
</dbReference>
<reference evidence="1" key="2">
    <citation type="submission" date="2022-10" db="EMBL/GenBank/DDBJ databases">
        <authorList>
            <person name="Trinh H.N."/>
        </authorList>
    </citation>
    <scope>NUCLEOTIDE SEQUENCE</scope>
    <source>
        <strain evidence="1">RN2-1</strain>
    </source>
</reference>
<dbReference type="AlphaFoldDB" id="A0AA41YLK6"/>
<evidence type="ECO:0000313" key="1">
    <source>
        <dbReference type="EMBL" id="MCW3474686.1"/>
    </source>
</evidence>